<feature type="region of interest" description="Disordered" evidence="2">
    <location>
        <begin position="296"/>
        <end position="414"/>
    </location>
</feature>
<feature type="compositionally biased region" description="Polar residues" evidence="2">
    <location>
        <begin position="582"/>
        <end position="592"/>
    </location>
</feature>
<comment type="caution">
    <text evidence="4">The sequence shown here is derived from an EMBL/GenBank/DDBJ whole genome shotgun (WGS) entry which is preliminary data.</text>
</comment>
<dbReference type="Proteomes" id="UP000663829">
    <property type="component" value="Unassembled WGS sequence"/>
</dbReference>
<dbReference type="SUPFAM" id="SSF54001">
    <property type="entry name" value="Cysteine proteinases"/>
    <property type="match status" value="1"/>
</dbReference>
<feature type="region of interest" description="Disordered" evidence="2">
    <location>
        <begin position="636"/>
        <end position="681"/>
    </location>
</feature>
<feature type="compositionally biased region" description="Polar residues" evidence="2">
    <location>
        <begin position="801"/>
        <end position="812"/>
    </location>
</feature>
<dbReference type="GO" id="GO:0004198">
    <property type="term" value="F:calcium-dependent cysteine-type endopeptidase activity"/>
    <property type="evidence" value="ECO:0007669"/>
    <property type="project" value="InterPro"/>
</dbReference>
<gene>
    <name evidence="4" type="ORF">GPM918_LOCUS28935</name>
    <name evidence="5" type="ORF">SRO942_LOCUS29471</name>
</gene>
<organism evidence="4 6">
    <name type="scientific">Didymodactylos carnosus</name>
    <dbReference type="NCBI Taxonomy" id="1234261"/>
    <lineage>
        <taxon>Eukaryota</taxon>
        <taxon>Metazoa</taxon>
        <taxon>Spiralia</taxon>
        <taxon>Gnathifera</taxon>
        <taxon>Rotifera</taxon>
        <taxon>Eurotatoria</taxon>
        <taxon>Bdelloidea</taxon>
        <taxon>Philodinida</taxon>
        <taxon>Philodinidae</taxon>
        <taxon>Didymodactylos</taxon>
    </lineage>
</organism>
<evidence type="ECO:0000256" key="2">
    <source>
        <dbReference type="SAM" id="MobiDB-lite"/>
    </source>
</evidence>
<dbReference type="AlphaFoldDB" id="A0A815ER42"/>
<dbReference type="InterPro" id="IPR053033">
    <property type="entry name" value="Androglobin-like"/>
</dbReference>
<dbReference type="Pfam" id="PF00648">
    <property type="entry name" value="Peptidase_C2"/>
    <property type="match status" value="1"/>
</dbReference>
<comment type="caution">
    <text evidence="1">Lacks conserved residue(s) required for the propagation of feature annotation.</text>
</comment>
<feature type="compositionally biased region" description="Basic and acidic residues" evidence="2">
    <location>
        <begin position="643"/>
        <end position="671"/>
    </location>
</feature>
<feature type="compositionally biased region" description="Basic and acidic residues" evidence="2">
    <location>
        <begin position="371"/>
        <end position="389"/>
    </location>
</feature>
<dbReference type="Proteomes" id="UP000681722">
    <property type="component" value="Unassembled WGS sequence"/>
</dbReference>
<feature type="compositionally biased region" description="Basic and acidic residues" evidence="2">
    <location>
        <begin position="396"/>
        <end position="408"/>
    </location>
</feature>
<feature type="region of interest" description="Disordered" evidence="2">
    <location>
        <begin position="570"/>
        <end position="595"/>
    </location>
</feature>
<evidence type="ECO:0000256" key="1">
    <source>
        <dbReference type="PROSITE-ProRule" id="PRU00239"/>
    </source>
</evidence>
<dbReference type="GO" id="GO:0006508">
    <property type="term" value="P:proteolysis"/>
    <property type="evidence" value="ECO:0007669"/>
    <property type="project" value="InterPro"/>
</dbReference>
<evidence type="ECO:0000259" key="3">
    <source>
        <dbReference type="PROSITE" id="PS50203"/>
    </source>
</evidence>
<evidence type="ECO:0000313" key="4">
    <source>
        <dbReference type="EMBL" id="CAF1309746.1"/>
    </source>
</evidence>
<dbReference type="EMBL" id="CAJOBC010041790">
    <property type="protein sequence ID" value="CAF4146012.1"/>
    <property type="molecule type" value="Genomic_DNA"/>
</dbReference>
<dbReference type="SMART" id="SM00230">
    <property type="entry name" value="CysPc"/>
    <property type="match status" value="1"/>
</dbReference>
<name>A0A815ER42_9BILA</name>
<dbReference type="PANTHER" id="PTHR46298">
    <property type="entry name" value="ANDROGLOBIN"/>
    <property type="match status" value="1"/>
</dbReference>
<protein>
    <recommendedName>
        <fullName evidence="3">Calpain catalytic domain-containing protein</fullName>
    </recommendedName>
</protein>
<evidence type="ECO:0000313" key="6">
    <source>
        <dbReference type="Proteomes" id="UP000663829"/>
    </source>
</evidence>
<dbReference type="InterPro" id="IPR001300">
    <property type="entry name" value="Peptidase_C2_calpain_cat"/>
</dbReference>
<dbReference type="OrthoDB" id="9374162at2759"/>
<feature type="compositionally biased region" description="Low complexity" evidence="2">
    <location>
        <begin position="54"/>
        <end position="66"/>
    </location>
</feature>
<evidence type="ECO:0000313" key="5">
    <source>
        <dbReference type="EMBL" id="CAF4146012.1"/>
    </source>
</evidence>
<keyword evidence="6" id="KW-1185">Reference proteome</keyword>
<feature type="domain" description="Calpain catalytic" evidence="3">
    <location>
        <begin position="89"/>
        <end position="288"/>
    </location>
</feature>
<feature type="compositionally biased region" description="Basic and acidic residues" evidence="2">
    <location>
        <begin position="338"/>
        <end position="359"/>
    </location>
</feature>
<dbReference type="PROSITE" id="PS50203">
    <property type="entry name" value="CALPAIN_CAT"/>
    <property type="match status" value="1"/>
</dbReference>
<dbReference type="InterPro" id="IPR038765">
    <property type="entry name" value="Papain-like_cys_pep_sf"/>
</dbReference>
<feature type="region of interest" description="Disordered" evidence="2">
    <location>
        <begin position="52"/>
        <end position="79"/>
    </location>
</feature>
<dbReference type="PANTHER" id="PTHR46298:SF1">
    <property type="entry name" value="ANDROGLOBIN"/>
    <property type="match status" value="1"/>
</dbReference>
<accession>A0A815ER42</accession>
<proteinExistence type="predicted"/>
<dbReference type="EMBL" id="CAJNOQ010012873">
    <property type="protein sequence ID" value="CAF1309746.1"/>
    <property type="molecule type" value="Genomic_DNA"/>
</dbReference>
<feature type="compositionally biased region" description="Basic and acidic residues" evidence="2">
    <location>
        <begin position="296"/>
        <end position="305"/>
    </location>
</feature>
<feature type="region of interest" description="Disordered" evidence="2">
    <location>
        <begin position="788"/>
        <end position="812"/>
    </location>
</feature>
<sequence length="812" mass="90722">MSNITPSKIGHTKTEHLRSIDIKKTKLAPLWPEWNDADVNAESWDVGKKKETAVKASTDTKSASSSGTHGFEDPEGKIELPPSLKVEHWKRPVDVMGEKTPVIVEPDLGMQNFDLVTPNEHLHYSETMRNIISQITALWDICRKERKSVTPDSGEMNPAFLSGRTWRPWEHIYAINKVSKQPFVTPYNPAGKYVVRLFFLGCWRKIIVDDTIPFDSKNRPLLPQTSLGYELWPMLLSKALLKIVVLDYNHTTGFPEYNETSIIHCLSGWVPEPIPLKYSHAEKVWKFLRNDRSNKLVDGEDRKSNEQSSFQGPIPLYRWPDSKIDTAEDGILATSNDPFDRNDETMTENLTKKSDEKSAKKAGVAAGGGKDQTKSATGKESRAGGDKKTVTAAPGKDTKDKKGGRGTDDTLSEDQITPEAPKMVLFANFSHLQPSRVSSYGETADRSEKLRRYNLNDMFSNPVWLTCIRDIPLDPPPSPEFIPAWKKIRPRKPKVLPNAEPRTQQEPKPDRFIEITSPYISYPLSSALSITATPAPPASRMSRSATHSTIDVPDIVEVDEDGDIENSFLAGEQKKQLDDDGTSPSAGNIRQESLSHEVAGEVRSSFFIAYIKQSIYGTNSYFQLNDASESLIDSQKNLKPKREKSADKGGQKGQDKTRKVLGKPETKDAKQDASSIKSKSERGFYSRVNKFPPAVASSVTGADQQNITQVVPAQDNAPANSGDENTFKMDHASNSSNKKNYIAPKIWMEFDDFCSCFTSIVVFHNVRGYQYNHKYTEMKNFISQQPSLAAATKDKKKDSNLAPTQQLPVSTD</sequence>
<reference evidence="4" key="1">
    <citation type="submission" date="2021-02" db="EMBL/GenBank/DDBJ databases">
        <authorList>
            <person name="Nowell W R."/>
        </authorList>
    </citation>
    <scope>NUCLEOTIDE SEQUENCE</scope>
</reference>